<name>A0A9N9JI23_9GLOM</name>
<comment type="caution">
    <text evidence="1">The sequence shown here is derived from an EMBL/GenBank/DDBJ whole genome shotgun (WGS) entry which is preliminary data.</text>
</comment>
<protein>
    <submittedName>
        <fullName evidence="1">12841_t:CDS:1</fullName>
    </submittedName>
</protein>
<dbReference type="PANTHER" id="PTHR45786:SF74">
    <property type="entry name" value="ATP-DEPENDENT DNA HELICASE"/>
    <property type="match status" value="1"/>
</dbReference>
<evidence type="ECO:0000313" key="2">
    <source>
        <dbReference type="Proteomes" id="UP000789405"/>
    </source>
</evidence>
<gene>
    <name evidence="1" type="ORF">DERYTH_LOCUS19955</name>
</gene>
<dbReference type="AlphaFoldDB" id="A0A9N9JI23"/>
<keyword evidence="2" id="KW-1185">Reference proteome</keyword>
<feature type="non-terminal residue" evidence="1">
    <location>
        <position position="264"/>
    </location>
</feature>
<reference evidence="1" key="1">
    <citation type="submission" date="2021-06" db="EMBL/GenBank/DDBJ databases">
        <authorList>
            <person name="Kallberg Y."/>
            <person name="Tangrot J."/>
            <person name="Rosling A."/>
        </authorList>
    </citation>
    <scope>NUCLEOTIDE SEQUENCE</scope>
    <source>
        <strain evidence="1">MA453B</strain>
    </source>
</reference>
<dbReference type="Proteomes" id="UP000789405">
    <property type="component" value="Unassembled WGS sequence"/>
</dbReference>
<dbReference type="EMBL" id="CAJVPY010022725">
    <property type="protein sequence ID" value="CAG8783607.1"/>
    <property type="molecule type" value="Genomic_DNA"/>
</dbReference>
<dbReference type="OrthoDB" id="2669322at2759"/>
<organism evidence="1 2">
    <name type="scientific">Dentiscutata erythropus</name>
    <dbReference type="NCBI Taxonomy" id="1348616"/>
    <lineage>
        <taxon>Eukaryota</taxon>
        <taxon>Fungi</taxon>
        <taxon>Fungi incertae sedis</taxon>
        <taxon>Mucoromycota</taxon>
        <taxon>Glomeromycotina</taxon>
        <taxon>Glomeromycetes</taxon>
        <taxon>Diversisporales</taxon>
        <taxon>Gigasporaceae</taxon>
        <taxon>Dentiscutata</taxon>
    </lineage>
</organism>
<accession>A0A9N9JI23</accession>
<feature type="non-terminal residue" evidence="1">
    <location>
        <position position="1"/>
    </location>
</feature>
<dbReference type="PANTHER" id="PTHR45786">
    <property type="entry name" value="DNA BINDING PROTEIN-LIKE"/>
    <property type="match status" value="1"/>
</dbReference>
<proteinExistence type="predicted"/>
<evidence type="ECO:0000313" key="1">
    <source>
        <dbReference type="EMBL" id="CAG8783607.1"/>
    </source>
</evidence>
<sequence length="264" mass="29801">LYHQKNVKSNLVVSAKTSLEIRIKKTTNTSEELQNLLNTEVPIVVVETGKTPIIDSNSGSDSDNLSPLPNTEVLTITNLEFINTLSNQASRHKNSRYAAPRFLLCCTNSKVQLLPLLEPPPYLLNLYTSTNSDAVEFHKHARDYNIYHLIGSLLPNKGQTSAFAQIYIYDTANEITNCYNIMQELNENILQSLQNINRNQDIRCYNTPSASNVAAIMVGDGHKVNPTNRDILLRMCDRNLQKIAEVYPSYNPFHYVLLFPKGDD</sequence>